<dbReference type="InterPro" id="IPR049739">
    <property type="entry name" value="YraL-like"/>
</dbReference>
<dbReference type="Proteomes" id="UP000236311">
    <property type="component" value="Unassembled WGS sequence"/>
</dbReference>
<dbReference type="NCBIfam" id="NF040785">
    <property type="entry name" value="CD3324_fam"/>
    <property type="match status" value="1"/>
</dbReference>
<keyword evidence="2" id="KW-1185">Reference proteome</keyword>
<reference evidence="1 2" key="1">
    <citation type="submission" date="2018-01" db="EMBL/GenBank/DDBJ databases">
        <authorList>
            <person name="Gaut B.S."/>
            <person name="Morton B.R."/>
            <person name="Clegg M.T."/>
            <person name="Duvall M.R."/>
        </authorList>
    </citation>
    <scope>NUCLEOTIDE SEQUENCE [LARGE SCALE GENOMIC DNA]</scope>
    <source>
        <strain evidence="1">GP69</strain>
    </source>
</reference>
<evidence type="ECO:0000313" key="2">
    <source>
        <dbReference type="Proteomes" id="UP000236311"/>
    </source>
</evidence>
<evidence type="ECO:0000313" key="1">
    <source>
        <dbReference type="EMBL" id="SOY31936.1"/>
    </source>
</evidence>
<dbReference type="OrthoDB" id="9800398at2"/>
<dbReference type="AlphaFoldDB" id="A0A2K4ZND2"/>
<name>A0A2K4ZND2_9FIRM</name>
<protein>
    <submittedName>
        <fullName evidence="1">Uncharacterized protein</fullName>
    </submittedName>
</protein>
<dbReference type="EMBL" id="OFSM01000035">
    <property type="protein sequence ID" value="SOY31936.1"/>
    <property type="molecule type" value="Genomic_DNA"/>
</dbReference>
<gene>
    <name evidence="1" type="ORF">AMURIS_04685</name>
</gene>
<sequence length="71" mass="8402">MKYKNAQDILPDHLLRELQQYVSGETMYVPNRGKEKKSWGEASGARDFYQKRNAENHILSYEIRTRKGEMP</sequence>
<dbReference type="RefSeq" id="WP_103241914.1">
    <property type="nucleotide sequence ID" value="NZ_JANJZD010000037.1"/>
</dbReference>
<organism evidence="1 2">
    <name type="scientific">Acetatifactor muris</name>
    <dbReference type="NCBI Taxonomy" id="879566"/>
    <lineage>
        <taxon>Bacteria</taxon>
        <taxon>Bacillati</taxon>
        <taxon>Bacillota</taxon>
        <taxon>Clostridia</taxon>
        <taxon>Lachnospirales</taxon>
        <taxon>Lachnospiraceae</taxon>
        <taxon>Acetatifactor</taxon>
    </lineage>
</organism>
<accession>A0A2K4ZND2</accession>
<proteinExistence type="predicted"/>